<accession>A0A9Q1N1N6</accession>
<evidence type="ECO:0000256" key="1">
    <source>
        <dbReference type="SAM" id="MobiDB-lite"/>
    </source>
</evidence>
<protein>
    <submittedName>
        <fullName evidence="2">Uncharacterized protein</fullName>
    </submittedName>
</protein>
<dbReference type="EMBL" id="JAJAGQ010000001">
    <property type="protein sequence ID" value="KAJ8572110.1"/>
    <property type="molecule type" value="Genomic_DNA"/>
</dbReference>
<dbReference type="Proteomes" id="UP001152561">
    <property type="component" value="Unassembled WGS sequence"/>
</dbReference>
<feature type="compositionally biased region" description="Acidic residues" evidence="1">
    <location>
        <begin position="1"/>
        <end position="11"/>
    </location>
</feature>
<proteinExistence type="predicted"/>
<feature type="region of interest" description="Disordered" evidence="1">
    <location>
        <begin position="1"/>
        <end position="21"/>
    </location>
</feature>
<dbReference type="AlphaFoldDB" id="A0A9Q1N1N6"/>
<reference evidence="3" key="1">
    <citation type="journal article" date="2023" name="Proc. Natl. Acad. Sci. U.S.A.">
        <title>Genomic and structural basis for evolution of tropane alkaloid biosynthesis.</title>
        <authorList>
            <person name="Wanga Y.-J."/>
            <person name="Taina T."/>
            <person name="Yua J.-Y."/>
            <person name="Lia J."/>
            <person name="Xua B."/>
            <person name="Chenc J."/>
            <person name="D'Auriad J.C."/>
            <person name="Huanga J.-P."/>
            <person name="Huanga S.-X."/>
        </authorList>
    </citation>
    <scope>NUCLEOTIDE SEQUENCE [LARGE SCALE GENOMIC DNA]</scope>
    <source>
        <strain evidence="3">cv. KIB-2019</strain>
    </source>
</reference>
<gene>
    <name evidence="2" type="ORF">K7X08_008621</name>
</gene>
<organism evidence="2 3">
    <name type="scientific">Anisodus acutangulus</name>
    <dbReference type="NCBI Taxonomy" id="402998"/>
    <lineage>
        <taxon>Eukaryota</taxon>
        <taxon>Viridiplantae</taxon>
        <taxon>Streptophyta</taxon>
        <taxon>Embryophyta</taxon>
        <taxon>Tracheophyta</taxon>
        <taxon>Spermatophyta</taxon>
        <taxon>Magnoliopsida</taxon>
        <taxon>eudicotyledons</taxon>
        <taxon>Gunneridae</taxon>
        <taxon>Pentapetalae</taxon>
        <taxon>asterids</taxon>
        <taxon>lamiids</taxon>
        <taxon>Solanales</taxon>
        <taxon>Solanaceae</taxon>
        <taxon>Solanoideae</taxon>
        <taxon>Hyoscyameae</taxon>
        <taxon>Anisodus</taxon>
    </lineage>
</organism>
<evidence type="ECO:0000313" key="2">
    <source>
        <dbReference type="EMBL" id="KAJ8572110.1"/>
    </source>
</evidence>
<evidence type="ECO:0000313" key="3">
    <source>
        <dbReference type="Proteomes" id="UP001152561"/>
    </source>
</evidence>
<name>A0A9Q1N1N6_9SOLA</name>
<sequence length="82" mass="9293">MRPWNDEEEEERGGHEVHPGIIAATGERGFRHGGVSPDWCHEFAGKDEDQSPLYEILSVIARHASLIKDYIPPFQESFSNCL</sequence>
<comment type="caution">
    <text evidence="2">The sequence shown here is derived from an EMBL/GenBank/DDBJ whole genome shotgun (WGS) entry which is preliminary data.</text>
</comment>
<keyword evidence="3" id="KW-1185">Reference proteome</keyword>